<dbReference type="Gene3D" id="3.30.40.10">
    <property type="entry name" value="Zinc/RING finger domain, C3HC4 (zinc finger)"/>
    <property type="match status" value="1"/>
</dbReference>
<reference evidence="3" key="1">
    <citation type="journal article" date="2020" name="Stud. Mycol.">
        <title>101 Dothideomycetes genomes: a test case for predicting lifestyles and emergence of pathogens.</title>
        <authorList>
            <person name="Haridas S."/>
            <person name="Albert R."/>
            <person name="Binder M."/>
            <person name="Bloem J."/>
            <person name="Labutti K."/>
            <person name="Salamov A."/>
            <person name="Andreopoulos B."/>
            <person name="Baker S."/>
            <person name="Barry K."/>
            <person name="Bills G."/>
            <person name="Bluhm B."/>
            <person name="Cannon C."/>
            <person name="Castanera R."/>
            <person name="Culley D."/>
            <person name="Daum C."/>
            <person name="Ezra D."/>
            <person name="Gonzalez J."/>
            <person name="Henrissat B."/>
            <person name="Kuo A."/>
            <person name="Liang C."/>
            <person name="Lipzen A."/>
            <person name="Lutzoni F."/>
            <person name="Magnuson J."/>
            <person name="Mondo S."/>
            <person name="Nolan M."/>
            <person name="Ohm R."/>
            <person name="Pangilinan J."/>
            <person name="Park H.-J."/>
            <person name="Ramirez L."/>
            <person name="Alfaro M."/>
            <person name="Sun H."/>
            <person name="Tritt A."/>
            <person name="Yoshinaga Y."/>
            <person name="Zwiers L.-H."/>
            <person name="Turgeon B."/>
            <person name="Goodwin S."/>
            <person name="Spatafora J."/>
            <person name="Crous P."/>
            <person name="Grigoriev I."/>
        </authorList>
    </citation>
    <scope>NUCLEOTIDE SEQUENCE</scope>
    <source>
        <strain evidence="3">CBS 123094</strain>
    </source>
</reference>
<dbReference type="Pfam" id="PF13639">
    <property type="entry name" value="zf-RING_2"/>
    <property type="match status" value="1"/>
</dbReference>
<keyword evidence="1" id="KW-0479">Metal-binding</keyword>
<gene>
    <name evidence="3" type="ORF">P154DRAFT_538752</name>
</gene>
<evidence type="ECO:0000256" key="1">
    <source>
        <dbReference type="PROSITE-ProRule" id="PRU00175"/>
    </source>
</evidence>
<dbReference type="AlphaFoldDB" id="A0A6A5W5V8"/>
<dbReference type="InterPro" id="IPR013083">
    <property type="entry name" value="Znf_RING/FYVE/PHD"/>
</dbReference>
<keyword evidence="1" id="KW-0862">Zinc</keyword>
<dbReference type="EMBL" id="ML977638">
    <property type="protein sequence ID" value="KAF1995501.1"/>
    <property type="molecule type" value="Genomic_DNA"/>
</dbReference>
<proteinExistence type="predicted"/>
<keyword evidence="4" id="KW-1185">Reference proteome</keyword>
<protein>
    <recommendedName>
        <fullName evidence="2">RING-type domain-containing protein</fullName>
    </recommendedName>
</protein>
<organism evidence="3 4">
    <name type="scientific">Amniculicola lignicola CBS 123094</name>
    <dbReference type="NCBI Taxonomy" id="1392246"/>
    <lineage>
        <taxon>Eukaryota</taxon>
        <taxon>Fungi</taxon>
        <taxon>Dikarya</taxon>
        <taxon>Ascomycota</taxon>
        <taxon>Pezizomycotina</taxon>
        <taxon>Dothideomycetes</taxon>
        <taxon>Pleosporomycetidae</taxon>
        <taxon>Pleosporales</taxon>
        <taxon>Amniculicolaceae</taxon>
        <taxon>Amniculicola</taxon>
    </lineage>
</organism>
<feature type="domain" description="RING-type" evidence="2">
    <location>
        <begin position="25"/>
        <end position="74"/>
    </location>
</feature>
<dbReference type="PROSITE" id="PS50089">
    <property type="entry name" value="ZF_RING_2"/>
    <property type="match status" value="1"/>
</dbReference>
<dbReference type="GO" id="GO:0008270">
    <property type="term" value="F:zinc ion binding"/>
    <property type="evidence" value="ECO:0007669"/>
    <property type="project" value="UniProtKB-KW"/>
</dbReference>
<dbReference type="Proteomes" id="UP000799779">
    <property type="component" value="Unassembled WGS sequence"/>
</dbReference>
<dbReference type="SUPFAM" id="SSF57850">
    <property type="entry name" value="RING/U-box"/>
    <property type="match status" value="1"/>
</dbReference>
<keyword evidence="1" id="KW-0863">Zinc-finger</keyword>
<evidence type="ECO:0000313" key="4">
    <source>
        <dbReference type="Proteomes" id="UP000799779"/>
    </source>
</evidence>
<evidence type="ECO:0000313" key="3">
    <source>
        <dbReference type="EMBL" id="KAF1995501.1"/>
    </source>
</evidence>
<accession>A0A6A5W5V8</accession>
<dbReference type="InterPro" id="IPR001841">
    <property type="entry name" value="Znf_RING"/>
</dbReference>
<name>A0A6A5W5V8_9PLEO</name>
<sequence length="323" mass="37141">MSLPNREQFIANHLPPSGPSEEDNCPICYEDWDERNSLIVGVGCPGDHRFHSECLLLWIDNHDQPMHNTCPSCRHPLFDNGVPRNEFEEIDQFLNGLINERMIWLWQSTNAQGGSVEEYLDAVNDVVEQCIFHYDLSGFSQISDGSIAYYVITMCFEIAGRLNLDEYKALVERHRSICVEDQEHLSDLDRRFRNREALIIPPFRYYPICTMERVADMVSYTVTNNFGVVIESQPNHQRRNLPLSLGSLLCHVILPDMRRLLILNPEGPNPCAIASIEEDLVEKRVSITDTRGSKIDVCFLFDSSSTNCYLIRIHSTETQELRC</sequence>
<evidence type="ECO:0000259" key="2">
    <source>
        <dbReference type="PROSITE" id="PS50089"/>
    </source>
</evidence>
<dbReference type="OrthoDB" id="3801318at2759"/>